<dbReference type="Proteomes" id="UP000570595">
    <property type="component" value="Unassembled WGS sequence"/>
</dbReference>
<dbReference type="PANTHER" id="PTHR24171">
    <property type="entry name" value="ANKYRIN REPEAT DOMAIN-CONTAINING PROTEIN 39-RELATED"/>
    <property type="match status" value="1"/>
</dbReference>
<dbReference type="OrthoDB" id="194358at2759"/>
<evidence type="ECO:0000313" key="5">
    <source>
        <dbReference type="Proteomes" id="UP000570595"/>
    </source>
</evidence>
<comment type="caution">
    <text evidence="4">The sequence shown here is derived from an EMBL/GenBank/DDBJ whole genome shotgun (WGS) entry which is preliminary data.</text>
</comment>
<evidence type="ECO:0000256" key="3">
    <source>
        <dbReference type="PROSITE-ProRule" id="PRU00023"/>
    </source>
</evidence>
<dbReference type="PROSITE" id="PS50088">
    <property type="entry name" value="ANK_REPEAT"/>
    <property type="match status" value="2"/>
</dbReference>
<evidence type="ECO:0000313" key="4">
    <source>
        <dbReference type="EMBL" id="KAF4661568.1"/>
    </source>
</evidence>
<name>A0A7J6LQH4_PEROL</name>
<dbReference type="InterPro" id="IPR036770">
    <property type="entry name" value="Ankyrin_rpt-contain_sf"/>
</dbReference>
<evidence type="ECO:0000256" key="2">
    <source>
        <dbReference type="ARBA" id="ARBA00023043"/>
    </source>
</evidence>
<protein>
    <submittedName>
        <fullName evidence="4">Uncharacterized protein</fullName>
    </submittedName>
</protein>
<dbReference type="EMBL" id="JABAHT010000194">
    <property type="protein sequence ID" value="KAF4661568.1"/>
    <property type="molecule type" value="Genomic_DNA"/>
</dbReference>
<dbReference type="AlphaFoldDB" id="A0A7J6LQH4"/>
<keyword evidence="1" id="KW-0677">Repeat</keyword>
<proteinExistence type="predicted"/>
<feature type="repeat" description="ANK" evidence="3">
    <location>
        <begin position="199"/>
        <end position="235"/>
    </location>
</feature>
<dbReference type="Gene3D" id="1.25.40.20">
    <property type="entry name" value="Ankyrin repeat-containing domain"/>
    <property type="match status" value="2"/>
</dbReference>
<dbReference type="SMART" id="SM00248">
    <property type="entry name" value="ANK"/>
    <property type="match status" value="3"/>
</dbReference>
<dbReference type="PANTHER" id="PTHR24171:SF9">
    <property type="entry name" value="ANKYRIN REPEAT DOMAIN-CONTAINING PROTEIN 39"/>
    <property type="match status" value="1"/>
</dbReference>
<accession>A0A7J6LQH4</accession>
<evidence type="ECO:0000256" key="1">
    <source>
        <dbReference type="ARBA" id="ARBA00022737"/>
    </source>
</evidence>
<dbReference type="Pfam" id="PF12796">
    <property type="entry name" value="Ank_2"/>
    <property type="match status" value="1"/>
</dbReference>
<keyword evidence="2 3" id="KW-0040">ANK repeat</keyword>
<reference evidence="4 5" key="1">
    <citation type="submission" date="2020-04" db="EMBL/GenBank/DDBJ databases">
        <title>Perkinsus olseni comparative genomics.</title>
        <authorList>
            <person name="Bogema D.R."/>
        </authorList>
    </citation>
    <scope>NUCLEOTIDE SEQUENCE [LARGE SCALE GENOMIC DNA]</scope>
    <source>
        <strain evidence="4">ATCC PRA-179</strain>
    </source>
</reference>
<sequence>MDFIEMETHNVLRPRSYSMPGMPWAPSAVKIAGPTLDIPSSHHSMEEFTVPPLAAAAHGSEGSPTSAAALLSDLDDTQRICEHQIAVKRELHLREHKVPINVPMLPVIGRSLHLPVRRGLQAGLPDPQSPMSSTLDHLKLFDYLKCMDVPIGGAPSGTAQVKSERALMRAVLAGDKVAVEAALEELPRSGGDINAEGSGGCTVLHAAASIPDEECSLFLCGLLLEHGADLEAENSLNFTPLMAACLAGNPKVVKFLLDKGANPNASSRKGQMPLAIAEEAGHQAVVEVLRGAL</sequence>
<gene>
    <name evidence="4" type="ORF">FOZ61_003117</name>
</gene>
<dbReference type="PROSITE" id="PS50297">
    <property type="entry name" value="ANK_REP_REGION"/>
    <property type="match status" value="1"/>
</dbReference>
<dbReference type="InterPro" id="IPR002110">
    <property type="entry name" value="Ankyrin_rpt"/>
</dbReference>
<feature type="repeat" description="ANK" evidence="3">
    <location>
        <begin position="236"/>
        <end position="268"/>
    </location>
</feature>
<organism evidence="4 5">
    <name type="scientific">Perkinsus olseni</name>
    <name type="common">Perkinsus atlanticus</name>
    <dbReference type="NCBI Taxonomy" id="32597"/>
    <lineage>
        <taxon>Eukaryota</taxon>
        <taxon>Sar</taxon>
        <taxon>Alveolata</taxon>
        <taxon>Perkinsozoa</taxon>
        <taxon>Perkinsea</taxon>
        <taxon>Perkinsida</taxon>
        <taxon>Perkinsidae</taxon>
        <taxon>Perkinsus</taxon>
    </lineage>
</organism>
<dbReference type="SUPFAM" id="SSF48403">
    <property type="entry name" value="Ankyrin repeat"/>
    <property type="match status" value="1"/>
</dbReference>